<feature type="compositionally biased region" description="Acidic residues" evidence="5">
    <location>
        <begin position="96"/>
        <end position="107"/>
    </location>
</feature>
<organism evidence="7 8">
    <name type="scientific">Symmachiella dynata</name>
    <dbReference type="NCBI Taxonomy" id="2527995"/>
    <lineage>
        <taxon>Bacteria</taxon>
        <taxon>Pseudomonadati</taxon>
        <taxon>Planctomycetota</taxon>
        <taxon>Planctomycetia</taxon>
        <taxon>Planctomycetales</taxon>
        <taxon>Planctomycetaceae</taxon>
        <taxon>Symmachiella</taxon>
    </lineage>
</organism>
<dbReference type="PROSITE" id="PS51379">
    <property type="entry name" value="4FE4S_FER_2"/>
    <property type="match status" value="2"/>
</dbReference>
<accession>A0A517ZV97</accession>
<feature type="domain" description="4Fe-4S ferredoxin-type" evidence="6">
    <location>
        <begin position="245"/>
        <end position="276"/>
    </location>
</feature>
<dbReference type="PANTHER" id="PTHR43687">
    <property type="entry name" value="ADENYLYLSULFATE REDUCTASE, BETA SUBUNIT"/>
    <property type="match status" value="1"/>
</dbReference>
<dbReference type="InterPro" id="IPR017896">
    <property type="entry name" value="4Fe4S_Fe-S-bd"/>
</dbReference>
<evidence type="ECO:0000256" key="1">
    <source>
        <dbReference type="ARBA" id="ARBA00022485"/>
    </source>
</evidence>
<keyword evidence="3" id="KW-0408">Iron</keyword>
<proteinExistence type="predicted"/>
<dbReference type="Proteomes" id="UP000319383">
    <property type="component" value="Chromosome"/>
</dbReference>
<evidence type="ECO:0000256" key="4">
    <source>
        <dbReference type="ARBA" id="ARBA00023014"/>
    </source>
</evidence>
<keyword evidence="4" id="KW-0411">Iron-sulfur</keyword>
<dbReference type="GO" id="GO:0046872">
    <property type="term" value="F:metal ion binding"/>
    <property type="evidence" value="ECO:0007669"/>
    <property type="project" value="UniProtKB-KW"/>
</dbReference>
<dbReference type="PANTHER" id="PTHR43687:SF1">
    <property type="entry name" value="FERREDOXIN III"/>
    <property type="match status" value="1"/>
</dbReference>
<keyword evidence="2" id="KW-0479">Metal-binding</keyword>
<evidence type="ECO:0000313" key="7">
    <source>
        <dbReference type="EMBL" id="QDU46399.1"/>
    </source>
</evidence>
<dbReference type="InterPro" id="IPR050572">
    <property type="entry name" value="Fe-S_Ferredoxin"/>
</dbReference>
<name>A0A517ZV97_9PLAN</name>
<dbReference type="KEGG" id="sdyn:Mal52_49190"/>
<dbReference type="Gene3D" id="3.30.70.20">
    <property type="match status" value="1"/>
</dbReference>
<reference evidence="7 8" key="1">
    <citation type="submission" date="2019-02" db="EMBL/GenBank/DDBJ databases">
        <title>Deep-cultivation of Planctomycetes and their phenomic and genomic characterization uncovers novel biology.</title>
        <authorList>
            <person name="Wiegand S."/>
            <person name="Jogler M."/>
            <person name="Boedeker C."/>
            <person name="Pinto D."/>
            <person name="Vollmers J."/>
            <person name="Rivas-Marin E."/>
            <person name="Kohn T."/>
            <person name="Peeters S.H."/>
            <person name="Heuer A."/>
            <person name="Rast P."/>
            <person name="Oberbeckmann S."/>
            <person name="Bunk B."/>
            <person name="Jeske O."/>
            <person name="Meyerdierks A."/>
            <person name="Storesund J.E."/>
            <person name="Kallscheuer N."/>
            <person name="Luecker S."/>
            <person name="Lage O.M."/>
            <person name="Pohl T."/>
            <person name="Merkel B.J."/>
            <person name="Hornburger P."/>
            <person name="Mueller R.-W."/>
            <person name="Bruemmer F."/>
            <person name="Labrenz M."/>
            <person name="Spormann A.M."/>
            <person name="Op den Camp H."/>
            <person name="Overmann J."/>
            <person name="Amann R."/>
            <person name="Jetten M.S.M."/>
            <person name="Mascher T."/>
            <person name="Medema M.H."/>
            <person name="Devos D.P."/>
            <person name="Kaster A.-K."/>
            <person name="Ovreas L."/>
            <person name="Rohde M."/>
            <person name="Galperin M.Y."/>
            <person name="Jogler C."/>
        </authorList>
    </citation>
    <scope>NUCLEOTIDE SEQUENCE [LARGE SCALE GENOMIC DNA]</scope>
    <source>
        <strain evidence="7 8">Mal52</strain>
    </source>
</reference>
<dbReference type="AlphaFoldDB" id="A0A517ZV97"/>
<keyword evidence="8" id="KW-1185">Reference proteome</keyword>
<evidence type="ECO:0000256" key="3">
    <source>
        <dbReference type="ARBA" id="ARBA00023004"/>
    </source>
</evidence>
<dbReference type="EMBL" id="CP036276">
    <property type="protein sequence ID" value="QDU46399.1"/>
    <property type="molecule type" value="Genomic_DNA"/>
</dbReference>
<feature type="region of interest" description="Disordered" evidence="5">
    <location>
        <begin position="165"/>
        <end position="207"/>
    </location>
</feature>
<feature type="compositionally biased region" description="Polar residues" evidence="5">
    <location>
        <begin position="168"/>
        <end position="177"/>
    </location>
</feature>
<evidence type="ECO:0000256" key="5">
    <source>
        <dbReference type="SAM" id="MobiDB-lite"/>
    </source>
</evidence>
<feature type="region of interest" description="Disordered" evidence="5">
    <location>
        <begin position="88"/>
        <end position="109"/>
    </location>
</feature>
<dbReference type="SUPFAM" id="SSF54862">
    <property type="entry name" value="4Fe-4S ferredoxins"/>
    <property type="match status" value="1"/>
</dbReference>
<evidence type="ECO:0000259" key="6">
    <source>
        <dbReference type="PROSITE" id="PS51379"/>
    </source>
</evidence>
<protein>
    <submittedName>
        <fullName evidence="7">4Fe-4S binding domain protein</fullName>
    </submittedName>
</protein>
<keyword evidence="1" id="KW-0004">4Fe-4S</keyword>
<evidence type="ECO:0000256" key="2">
    <source>
        <dbReference type="ARBA" id="ARBA00022723"/>
    </source>
</evidence>
<feature type="domain" description="4Fe-4S ferredoxin-type" evidence="6">
    <location>
        <begin position="215"/>
        <end position="244"/>
    </location>
</feature>
<dbReference type="RefSeq" id="WP_145378917.1">
    <property type="nucleotide sequence ID" value="NZ_CP036276.1"/>
</dbReference>
<sequence length="357" mass="39190">MAGQRITVVISQAQSKNPQLRALEEDIATQLMLDGKVEVSLVPHLYDLTTDHPGMLFLKSVPGDLIVLSWLYPRASRWILDRNGISGQEGKSELKSEEEEEVDEEELQPSANAIGARDVPNRKIYTIDLRARDQAADFLGEIQRIANSAAVQTVELLDWIGGTPRPDQMQQYLNPQKNENGNGQPVNGNGNGHSPADSNGHRPIDLEGGPVKRRWYPVIDYSRCTNCMECIDFCLFGVYGVDGAERILVEQQDNCKKGCPACSRVCPENAIIFPGHKTPAIAGSEEGGIGNLKIDLSKLFGAPSAMELAAQERDTELVADGRDAVGMTVGIPKRQDSQPQKRDQLDDLIDGLDDLDF</sequence>
<evidence type="ECO:0000313" key="8">
    <source>
        <dbReference type="Proteomes" id="UP000319383"/>
    </source>
</evidence>
<dbReference type="GO" id="GO:0051539">
    <property type="term" value="F:4 iron, 4 sulfur cluster binding"/>
    <property type="evidence" value="ECO:0007669"/>
    <property type="project" value="UniProtKB-KW"/>
</dbReference>
<gene>
    <name evidence="7" type="ORF">Mal52_49190</name>
</gene>
<feature type="compositionally biased region" description="Low complexity" evidence="5">
    <location>
        <begin position="178"/>
        <end position="188"/>
    </location>
</feature>